<accession>A0A8S5RD46</accession>
<dbReference type="EMBL" id="BK059093">
    <property type="protein sequence ID" value="DAE29312.1"/>
    <property type="molecule type" value="Genomic_DNA"/>
</dbReference>
<proteinExistence type="predicted"/>
<protein>
    <submittedName>
        <fullName evidence="1">Uncharacterized protein</fullName>
    </submittedName>
</protein>
<evidence type="ECO:0000313" key="1">
    <source>
        <dbReference type="EMBL" id="DAE29312.1"/>
    </source>
</evidence>
<organism evidence="1">
    <name type="scientific">virus sp. ctx9V1</name>
    <dbReference type="NCBI Taxonomy" id="2828001"/>
    <lineage>
        <taxon>Viruses</taxon>
    </lineage>
</organism>
<reference evidence="1" key="1">
    <citation type="journal article" date="2021" name="Proc. Natl. Acad. Sci. U.S.A.">
        <title>A Catalog of Tens of Thousands of Viruses from Human Metagenomes Reveals Hidden Associations with Chronic Diseases.</title>
        <authorList>
            <person name="Tisza M.J."/>
            <person name="Buck C.B."/>
        </authorList>
    </citation>
    <scope>NUCLEOTIDE SEQUENCE</scope>
    <source>
        <strain evidence="1">Ctx9V1</strain>
    </source>
</reference>
<name>A0A8S5RD46_9VIRU</name>
<sequence>MTSLIDCHPNRGNIKNNSLLLVTIKHNQYG</sequence>